<evidence type="ECO:0000256" key="1">
    <source>
        <dbReference type="SAM" id="SignalP"/>
    </source>
</evidence>
<gene>
    <name evidence="3" type="ORF">PSTT_11422</name>
</gene>
<proteinExistence type="predicted"/>
<feature type="domain" description="ATPase AAA-type core" evidence="2">
    <location>
        <begin position="28"/>
        <end position="78"/>
    </location>
</feature>
<dbReference type="Pfam" id="PF00004">
    <property type="entry name" value="AAA"/>
    <property type="match status" value="1"/>
</dbReference>
<dbReference type="PANTHER" id="PTHR48470:SF1">
    <property type="entry name" value="CELL DIVISION CONTROL PROTEIN 48 C ISOFORM 1"/>
    <property type="match status" value="1"/>
</dbReference>
<dbReference type="GO" id="GO:0016887">
    <property type="term" value="F:ATP hydrolysis activity"/>
    <property type="evidence" value="ECO:0007669"/>
    <property type="project" value="InterPro"/>
</dbReference>
<evidence type="ECO:0000313" key="3">
    <source>
        <dbReference type="EMBL" id="POW02963.1"/>
    </source>
</evidence>
<keyword evidence="1" id="KW-0732">Signal</keyword>
<evidence type="ECO:0000313" key="4">
    <source>
        <dbReference type="Proteomes" id="UP000239156"/>
    </source>
</evidence>
<dbReference type="InterPro" id="IPR055278">
    <property type="entry name" value="CDC48c"/>
</dbReference>
<dbReference type="InterPro" id="IPR027417">
    <property type="entry name" value="P-loop_NTPase"/>
</dbReference>
<feature type="signal peptide" evidence="1">
    <location>
        <begin position="1"/>
        <end position="17"/>
    </location>
</feature>
<protein>
    <recommendedName>
        <fullName evidence="2">ATPase AAA-type core domain-containing protein</fullName>
    </recommendedName>
</protein>
<organism evidence="3 4">
    <name type="scientific">Puccinia striiformis</name>
    <dbReference type="NCBI Taxonomy" id="27350"/>
    <lineage>
        <taxon>Eukaryota</taxon>
        <taxon>Fungi</taxon>
        <taxon>Dikarya</taxon>
        <taxon>Basidiomycota</taxon>
        <taxon>Pucciniomycotina</taxon>
        <taxon>Pucciniomycetes</taxon>
        <taxon>Pucciniales</taxon>
        <taxon>Pucciniaceae</taxon>
        <taxon>Puccinia</taxon>
    </lineage>
</organism>
<accession>A0A2S4V0D7</accession>
<keyword evidence="4" id="KW-1185">Reference proteome</keyword>
<name>A0A2S4V0D7_9BASI</name>
<dbReference type="GO" id="GO:0005524">
    <property type="term" value="F:ATP binding"/>
    <property type="evidence" value="ECO:0007669"/>
    <property type="project" value="InterPro"/>
</dbReference>
<sequence>MVFSCLAILVPVRLSWPQLLPMRLVPFLTNSPEIMSKMAGESEINLRKAFEEPEKTAPAINFIHEINSIAPKREKTNREVEC</sequence>
<feature type="chain" id="PRO_5015604692" description="ATPase AAA-type core domain-containing protein" evidence="1">
    <location>
        <begin position="18"/>
        <end position="82"/>
    </location>
</feature>
<comment type="caution">
    <text evidence="3">The sequence shown here is derived from an EMBL/GenBank/DDBJ whole genome shotgun (WGS) entry which is preliminary data.</text>
</comment>
<dbReference type="Gene3D" id="3.40.50.300">
    <property type="entry name" value="P-loop containing nucleotide triphosphate hydrolases"/>
    <property type="match status" value="1"/>
</dbReference>
<dbReference type="AlphaFoldDB" id="A0A2S4V0D7"/>
<dbReference type="VEuPathDB" id="FungiDB:PSTT_11422"/>
<dbReference type="PANTHER" id="PTHR48470">
    <property type="entry name" value="CELL DIVISION CONTROL PROTEIN 48 C ISOFORM 1"/>
    <property type="match status" value="1"/>
</dbReference>
<dbReference type="EMBL" id="PKSL01000133">
    <property type="protein sequence ID" value="POW02963.1"/>
    <property type="molecule type" value="Genomic_DNA"/>
</dbReference>
<dbReference type="InterPro" id="IPR003959">
    <property type="entry name" value="ATPase_AAA_core"/>
</dbReference>
<dbReference type="Proteomes" id="UP000239156">
    <property type="component" value="Unassembled WGS sequence"/>
</dbReference>
<evidence type="ECO:0000259" key="2">
    <source>
        <dbReference type="Pfam" id="PF00004"/>
    </source>
</evidence>
<reference evidence="3" key="1">
    <citation type="submission" date="2017-12" db="EMBL/GenBank/DDBJ databases">
        <title>Gene loss provides genomic basis for host adaptation in cereal stripe rust fungi.</title>
        <authorList>
            <person name="Xia C."/>
        </authorList>
    </citation>
    <scope>NUCLEOTIDE SEQUENCE [LARGE SCALE GENOMIC DNA]</scope>
    <source>
        <strain evidence="3">93-210</strain>
    </source>
</reference>